<evidence type="ECO:0000313" key="2">
    <source>
        <dbReference type="Proteomes" id="UP001243846"/>
    </source>
</evidence>
<dbReference type="Proteomes" id="UP001243846">
    <property type="component" value="Unassembled WGS sequence"/>
</dbReference>
<evidence type="ECO:0000313" key="1">
    <source>
        <dbReference type="EMBL" id="MDN3713960.1"/>
    </source>
</evidence>
<comment type="caution">
    <text evidence="1">The sequence shown here is derived from an EMBL/GenBank/DDBJ whole genome shotgun (WGS) entry which is preliminary data.</text>
</comment>
<keyword evidence="2" id="KW-1185">Reference proteome</keyword>
<name>A0ABT8DB86_9RHOB</name>
<organism evidence="1 2">
    <name type="scientific">Paracoccus cavernae</name>
    <dbReference type="NCBI Taxonomy" id="1571207"/>
    <lineage>
        <taxon>Bacteria</taxon>
        <taxon>Pseudomonadati</taxon>
        <taxon>Pseudomonadota</taxon>
        <taxon>Alphaproteobacteria</taxon>
        <taxon>Rhodobacterales</taxon>
        <taxon>Paracoccaceae</taxon>
        <taxon>Paracoccus</taxon>
    </lineage>
</organism>
<proteinExistence type="predicted"/>
<reference evidence="2" key="1">
    <citation type="journal article" date="2019" name="Int. J. Syst. Evol. Microbiol.">
        <title>The Global Catalogue of Microorganisms (GCM) 10K type strain sequencing project: providing services to taxonomists for standard genome sequencing and annotation.</title>
        <authorList>
            <consortium name="The Broad Institute Genomics Platform"/>
            <consortium name="The Broad Institute Genome Sequencing Center for Infectious Disease"/>
            <person name="Wu L."/>
            <person name="Ma J."/>
        </authorList>
    </citation>
    <scope>NUCLEOTIDE SEQUENCE [LARGE SCALE GENOMIC DNA]</scope>
    <source>
        <strain evidence="2">CECT 8482</strain>
    </source>
</reference>
<sequence>MTVDRDPRPEAEQIAEAVAVARGADIVIAALGEAKEHAGNPPRGFRSICLRSSCGCSRLWRLWANLW</sequence>
<accession>A0ABT8DB86</accession>
<evidence type="ECO:0008006" key="3">
    <source>
        <dbReference type="Google" id="ProtNLM"/>
    </source>
</evidence>
<gene>
    <name evidence="1" type="ORF">QWZ10_23245</name>
</gene>
<protein>
    <recommendedName>
        <fullName evidence="3">NAD(P)-binding domain-containing protein</fullName>
    </recommendedName>
</protein>
<dbReference type="EMBL" id="JAUFRC010000003">
    <property type="protein sequence ID" value="MDN3713960.1"/>
    <property type="molecule type" value="Genomic_DNA"/>
</dbReference>